<dbReference type="GO" id="GO:0004370">
    <property type="term" value="F:glycerol kinase activity"/>
    <property type="evidence" value="ECO:0007669"/>
    <property type="project" value="UniProtKB-EC"/>
</dbReference>
<dbReference type="GO" id="GO:0019563">
    <property type="term" value="P:glycerol catabolic process"/>
    <property type="evidence" value="ECO:0007669"/>
    <property type="project" value="UniProtKB-UniPathway"/>
</dbReference>
<dbReference type="Pfam" id="PF00370">
    <property type="entry name" value="FGGY_N"/>
    <property type="match status" value="1"/>
</dbReference>
<protein>
    <recommendedName>
        <fullName evidence="3">glycerol kinase</fullName>
        <ecNumber evidence="3">2.7.1.30</ecNumber>
    </recommendedName>
    <alternativeName>
        <fullName evidence="8">ATP:glycerol 3-phosphotransferase</fullName>
    </alternativeName>
</protein>
<dbReference type="InterPro" id="IPR000577">
    <property type="entry name" value="Carb_kinase_FGGY"/>
</dbReference>
<evidence type="ECO:0000256" key="7">
    <source>
        <dbReference type="ARBA" id="ARBA00022840"/>
    </source>
</evidence>
<dbReference type="GO" id="GO:0005524">
    <property type="term" value="F:ATP binding"/>
    <property type="evidence" value="ECO:0007669"/>
    <property type="project" value="UniProtKB-KW"/>
</dbReference>
<organism evidence="12 13">
    <name type="scientific">Mitosporidium daphniae</name>
    <dbReference type="NCBI Taxonomy" id="1485682"/>
    <lineage>
        <taxon>Eukaryota</taxon>
        <taxon>Fungi</taxon>
        <taxon>Fungi incertae sedis</taxon>
        <taxon>Microsporidia</taxon>
        <taxon>Mitosporidium</taxon>
    </lineage>
</organism>
<dbReference type="InterPro" id="IPR018483">
    <property type="entry name" value="Carb_kinase_FGGY_CS"/>
</dbReference>
<dbReference type="Proteomes" id="UP000029725">
    <property type="component" value="Unassembled WGS sequence"/>
</dbReference>
<dbReference type="PROSITE" id="PS00933">
    <property type="entry name" value="FGGY_KINASES_1"/>
    <property type="match status" value="1"/>
</dbReference>
<dbReference type="Pfam" id="PF02782">
    <property type="entry name" value="FGGY_C"/>
    <property type="match status" value="1"/>
</dbReference>
<evidence type="ECO:0000256" key="4">
    <source>
        <dbReference type="ARBA" id="ARBA00022679"/>
    </source>
</evidence>
<dbReference type="PROSITE" id="PS00445">
    <property type="entry name" value="FGGY_KINASES_2"/>
    <property type="match status" value="1"/>
</dbReference>
<keyword evidence="7" id="KW-0067">ATP-binding</keyword>
<dbReference type="RefSeq" id="XP_013238336.1">
    <property type="nucleotide sequence ID" value="XM_013382882.1"/>
</dbReference>
<dbReference type="InterPro" id="IPR018485">
    <property type="entry name" value="FGGY_C"/>
</dbReference>
<dbReference type="GeneID" id="25259224"/>
<evidence type="ECO:0000313" key="13">
    <source>
        <dbReference type="Proteomes" id="UP000029725"/>
    </source>
</evidence>
<evidence type="ECO:0000259" key="11">
    <source>
        <dbReference type="Pfam" id="PF02782"/>
    </source>
</evidence>
<reference evidence="12 13" key="1">
    <citation type="submission" date="2014-04" db="EMBL/GenBank/DDBJ databases">
        <title>A new species of microsporidia sheds light on the evolution of extreme parasitism.</title>
        <authorList>
            <person name="Haag K.L."/>
            <person name="James T.Y."/>
            <person name="Larsson R."/>
            <person name="Schaer T.M."/>
            <person name="Refardt D."/>
            <person name="Pombert J.-F."/>
            <person name="Ebert D."/>
        </authorList>
    </citation>
    <scope>NUCLEOTIDE SEQUENCE [LARGE SCALE GENOMIC DNA]</scope>
    <source>
        <strain evidence="12 13">UGP3</strain>
        <tissue evidence="12">Spores</tissue>
    </source>
</reference>
<dbReference type="EMBL" id="JMKJ01000166">
    <property type="protein sequence ID" value="KGG51909.1"/>
    <property type="molecule type" value="Genomic_DNA"/>
</dbReference>
<dbReference type="GO" id="GO:0006641">
    <property type="term" value="P:triglyceride metabolic process"/>
    <property type="evidence" value="ECO:0007669"/>
    <property type="project" value="TreeGrafter"/>
</dbReference>
<evidence type="ECO:0000256" key="8">
    <source>
        <dbReference type="ARBA" id="ARBA00043149"/>
    </source>
</evidence>
<evidence type="ECO:0000256" key="2">
    <source>
        <dbReference type="ARBA" id="ARBA00009156"/>
    </source>
</evidence>
<dbReference type="HOGENOM" id="CLU_009281_2_2_1"/>
<dbReference type="VEuPathDB" id="MicrosporidiaDB:DI09_24p300"/>
<keyword evidence="5" id="KW-0547">Nucleotide-binding</keyword>
<dbReference type="PANTHER" id="PTHR10196">
    <property type="entry name" value="SUGAR KINASE"/>
    <property type="match status" value="1"/>
</dbReference>
<dbReference type="Gene3D" id="3.30.420.40">
    <property type="match status" value="2"/>
</dbReference>
<keyword evidence="4 9" id="KW-0808">Transferase</keyword>
<dbReference type="UniPathway" id="UPA00618">
    <property type="reaction ID" value="UER00672"/>
</dbReference>
<dbReference type="GO" id="GO:0046167">
    <property type="term" value="P:glycerol-3-phosphate biosynthetic process"/>
    <property type="evidence" value="ECO:0007669"/>
    <property type="project" value="TreeGrafter"/>
</dbReference>
<feature type="domain" description="Carbohydrate kinase FGGY N-terminal" evidence="10">
    <location>
        <begin position="9"/>
        <end position="272"/>
    </location>
</feature>
<dbReference type="PIRSF" id="PIRSF000538">
    <property type="entry name" value="GlpK"/>
    <property type="match status" value="1"/>
</dbReference>
<feature type="domain" description="Carbohydrate kinase FGGY C-terminal" evidence="11">
    <location>
        <begin position="282"/>
        <end position="476"/>
    </location>
</feature>
<dbReference type="OrthoDB" id="5422795at2759"/>
<comment type="pathway">
    <text evidence="1">Polyol metabolism; glycerol degradation via glycerol kinase pathway; sn-glycerol 3-phosphate from glycerol: step 1/1.</text>
</comment>
<evidence type="ECO:0000256" key="1">
    <source>
        <dbReference type="ARBA" id="ARBA00005190"/>
    </source>
</evidence>
<dbReference type="PANTHER" id="PTHR10196:SF69">
    <property type="entry name" value="GLYCEROL KINASE"/>
    <property type="match status" value="1"/>
</dbReference>
<evidence type="ECO:0000256" key="6">
    <source>
        <dbReference type="ARBA" id="ARBA00022777"/>
    </source>
</evidence>
<sequence length="528" mass="57328">MSISVPVRMVGTIDQGTSSTRFILFDRDTLQVVHRQRSSVSLKSRAPQQGWAEFCPRQIISSVMDAMETACAHLAPENTLAFALAIGIVNQRESVLAWDRGSGEPLTPAILWYDNRTADLVSKFREKELGATTTVQSLTGLPVSTYFSAVKIKWLLENEPYASKIRQALETSNLRIGTIDTWILDRITGGKSYFTDITNAARTSLMNIHTGMWDAALFEFFELGPSLLSAMPEIRSNCDPLFGNTAIFKKGSLLDGVPITAMLGDQHASLLGHHCLRPGEAKATFGTGCFLMMNTGAELVFSPGLVTTIAFQLGKNAPVVHAVEGSIAMASRLMSWLQETLHIPPSSDGSMEIDSFLCQVADAGGVSFLSSLTGIYSPVWRSDLKGSIHGLTLETKPEHICRAAVESIAFQTKMIIDEMTHCSVSGATSAGLSVDGGLSLSNVLCQIEADVLSRPIFRPAEQELSALGGAVAALIGANSDTMDHMLNKLHGCDAMKNADSFSPNTAQRNLDAFERWKTLLERELFQHH</sequence>
<evidence type="ECO:0000256" key="9">
    <source>
        <dbReference type="RuleBase" id="RU003733"/>
    </source>
</evidence>
<accession>A0A098VT10</accession>
<comment type="similarity">
    <text evidence="2 9">Belongs to the FGGY kinase family.</text>
</comment>
<name>A0A098VT10_9MICR</name>
<evidence type="ECO:0000259" key="10">
    <source>
        <dbReference type="Pfam" id="PF00370"/>
    </source>
</evidence>
<evidence type="ECO:0000256" key="3">
    <source>
        <dbReference type="ARBA" id="ARBA00012099"/>
    </source>
</evidence>
<gene>
    <name evidence="12" type="ORF">DI09_24p300</name>
</gene>
<dbReference type="GO" id="GO:0005739">
    <property type="term" value="C:mitochondrion"/>
    <property type="evidence" value="ECO:0007669"/>
    <property type="project" value="TreeGrafter"/>
</dbReference>
<proteinExistence type="inferred from homology"/>
<dbReference type="InterPro" id="IPR043129">
    <property type="entry name" value="ATPase_NBD"/>
</dbReference>
<keyword evidence="6 9" id="KW-0418">Kinase</keyword>
<evidence type="ECO:0000313" key="12">
    <source>
        <dbReference type="EMBL" id="KGG51909.1"/>
    </source>
</evidence>
<dbReference type="InterPro" id="IPR018484">
    <property type="entry name" value="FGGY_N"/>
</dbReference>
<dbReference type="AlphaFoldDB" id="A0A098VT10"/>
<evidence type="ECO:0000256" key="5">
    <source>
        <dbReference type="ARBA" id="ARBA00022741"/>
    </source>
</evidence>
<keyword evidence="13" id="KW-1185">Reference proteome</keyword>
<comment type="caution">
    <text evidence="12">The sequence shown here is derived from an EMBL/GenBank/DDBJ whole genome shotgun (WGS) entry which is preliminary data.</text>
</comment>
<dbReference type="EC" id="2.7.1.30" evidence="3"/>
<dbReference type="SUPFAM" id="SSF53067">
    <property type="entry name" value="Actin-like ATPase domain"/>
    <property type="match status" value="2"/>
</dbReference>